<gene>
    <name evidence="2" type="ORF">E3N88_21546</name>
</gene>
<reference evidence="2 3" key="1">
    <citation type="submission" date="2019-05" db="EMBL/GenBank/DDBJ databases">
        <title>Mikania micrantha, genome provides insights into the molecular mechanism of rapid growth.</title>
        <authorList>
            <person name="Liu B."/>
        </authorList>
    </citation>
    <scope>NUCLEOTIDE SEQUENCE [LARGE SCALE GENOMIC DNA]</scope>
    <source>
        <strain evidence="2">NLD-2019</strain>
        <tissue evidence="2">Leaf</tissue>
    </source>
</reference>
<dbReference type="OrthoDB" id="1749972at2759"/>
<proteinExistence type="predicted"/>
<evidence type="ECO:0000313" key="2">
    <source>
        <dbReference type="EMBL" id="KAD4889473.1"/>
    </source>
</evidence>
<dbReference type="AlphaFoldDB" id="A0A5N6NLZ2"/>
<name>A0A5N6NLZ2_9ASTR</name>
<comment type="caution">
    <text evidence="2">The sequence shown here is derived from an EMBL/GenBank/DDBJ whole genome shotgun (WGS) entry which is preliminary data.</text>
</comment>
<keyword evidence="3" id="KW-1185">Reference proteome</keyword>
<feature type="region of interest" description="Disordered" evidence="1">
    <location>
        <begin position="274"/>
        <end position="357"/>
    </location>
</feature>
<feature type="compositionally biased region" description="Basic and acidic residues" evidence="1">
    <location>
        <begin position="334"/>
        <end position="349"/>
    </location>
</feature>
<sequence length="629" mass="72305">MPKPNFTDQFRPIQLRDNFFINATYMPGDNKFIINRKVPNRKKFIKKLLKEGAYIPREVSDDSENPIVMNVDFTLRKDMRNESPLYPIEFKAQKKTYNGKHDVEIAINDDNSKKDNLDTTTIPDKRSYAEMLNGVESNTTQDKIQFYPPMILQNGQKVVMIEQRIIQYAKDTYKHLLIGMDPGKCVDIMIEYQSKQDICKECRVFGHSLENCPKKKFFEGDARDLNTNIGLDARKDMNGGWKQTGPKENKKGVMFKQMDADGFTKVTNRKNLYKKENQQPKPTWRHAPNHIAQTSNEDHRIKKDMVMQQEGSKAENTTSLEKKMHQGTETITQTKKEIPSAKMKNEKIKPKGKNSGKSVQVGYQVKEISNRFILLDQEGEEIQTVIDNMDKETECAPEAELHTKWHQQQANTLSKYYYDNLDADQKGEALNGAKATRKYSKVVLVEEELEEEDRLNAMNIDKEVESETDGNAQFMKSKDVEDSSESDTDNEGINDGDPHINTPNNNLLGGWRWVSNASQFSNWTRIVVDWNPMLTDLMVIHTTDQLIYCLIKPRNGQGEYFCSVIYGHVRAYRRRPLWEDLLGFSNGISTRPWVVIGDFNAALGPDDIAIGSSNWSMAMEDLHDMCTQA</sequence>
<dbReference type="EMBL" id="SZYD01000011">
    <property type="protein sequence ID" value="KAD4889473.1"/>
    <property type="molecule type" value="Genomic_DNA"/>
</dbReference>
<evidence type="ECO:0000313" key="3">
    <source>
        <dbReference type="Proteomes" id="UP000326396"/>
    </source>
</evidence>
<dbReference type="SUPFAM" id="SSF56219">
    <property type="entry name" value="DNase I-like"/>
    <property type="match status" value="1"/>
</dbReference>
<organism evidence="2 3">
    <name type="scientific">Mikania micrantha</name>
    <name type="common">bitter vine</name>
    <dbReference type="NCBI Taxonomy" id="192012"/>
    <lineage>
        <taxon>Eukaryota</taxon>
        <taxon>Viridiplantae</taxon>
        <taxon>Streptophyta</taxon>
        <taxon>Embryophyta</taxon>
        <taxon>Tracheophyta</taxon>
        <taxon>Spermatophyta</taxon>
        <taxon>Magnoliopsida</taxon>
        <taxon>eudicotyledons</taxon>
        <taxon>Gunneridae</taxon>
        <taxon>Pentapetalae</taxon>
        <taxon>asterids</taxon>
        <taxon>campanulids</taxon>
        <taxon>Asterales</taxon>
        <taxon>Asteraceae</taxon>
        <taxon>Asteroideae</taxon>
        <taxon>Heliantheae alliance</taxon>
        <taxon>Eupatorieae</taxon>
        <taxon>Mikania</taxon>
    </lineage>
</organism>
<feature type="compositionally biased region" description="Basic and acidic residues" evidence="1">
    <location>
        <begin position="296"/>
        <end position="305"/>
    </location>
</feature>
<dbReference type="InterPro" id="IPR036691">
    <property type="entry name" value="Endo/exonu/phosph_ase_sf"/>
</dbReference>
<protein>
    <recommendedName>
        <fullName evidence="4">DUF4283 domain-containing protein</fullName>
    </recommendedName>
</protein>
<feature type="compositionally biased region" description="Acidic residues" evidence="1">
    <location>
        <begin position="482"/>
        <end position="494"/>
    </location>
</feature>
<feature type="compositionally biased region" description="Polar residues" evidence="1">
    <location>
        <begin position="309"/>
        <end position="319"/>
    </location>
</feature>
<feature type="region of interest" description="Disordered" evidence="1">
    <location>
        <begin position="461"/>
        <end position="501"/>
    </location>
</feature>
<accession>A0A5N6NLZ2</accession>
<dbReference type="Proteomes" id="UP000326396">
    <property type="component" value="Linkage Group LG19"/>
</dbReference>
<evidence type="ECO:0000256" key="1">
    <source>
        <dbReference type="SAM" id="MobiDB-lite"/>
    </source>
</evidence>
<evidence type="ECO:0008006" key="4">
    <source>
        <dbReference type="Google" id="ProtNLM"/>
    </source>
</evidence>